<proteinExistence type="predicted"/>
<dbReference type="InterPro" id="IPR001296">
    <property type="entry name" value="Glyco_trans_1"/>
</dbReference>
<evidence type="ECO:0000313" key="3">
    <source>
        <dbReference type="Proteomes" id="UP000215509"/>
    </source>
</evidence>
<protein>
    <submittedName>
        <fullName evidence="2">Glycosyl transferase</fullName>
    </submittedName>
</protein>
<dbReference type="CDD" id="cd03801">
    <property type="entry name" value="GT4_PimA-like"/>
    <property type="match status" value="1"/>
</dbReference>
<evidence type="ECO:0000313" key="2">
    <source>
        <dbReference type="EMBL" id="OXM83486.1"/>
    </source>
</evidence>
<keyword evidence="2" id="KW-0808">Transferase</keyword>
<sequence length="357" mass="41381">MKLLFSYYLPSGGVETLHRIRAENLKRHGIECHLHYQRMAAGVQNISGIPTFITNVDEELYQLLHKERYDAIFVSSDFMMIERMRGWSFHGPLIYEVQGLGQREQAIQTLTTASPYLKHYCTAALYPQTQHLSELFQSMFPDLRQFSIANFLDTRQFYHRPLERLPYPVIGWVGRIEKNKNWRDFVEIGFQLRQRVPNLKLWMFEDAHLYEPEEKAAFEQKIVELGLTPHIIRHSNIPHRKMPELYSMIGDSGGFLLSTSILEGFGYAVSEAMSCRCPALSTDSDGVRSFISHNATGKFYPIGNIEEAVNQALQLMYDTPLRDHIRNQGAAQIHIHFNPELYCTRFINLLRELGLNP</sequence>
<dbReference type="Gene3D" id="3.40.50.2000">
    <property type="entry name" value="Glycogen Phosphorylase B"/>
    <property type="match status" value="2"/>
</dbReference>
<accession>A0A229UJB4</accession>
<dbReference type="OrthoDB" id="158463at2"/>
<dbReference type="PANTHER" id="PTHR12526:SF638">
    <property type="entry name" value="SPORE COAT PROTEIN SA"/>
    <property type="match status" value="1"/>
</dbReference>
<dbReference type="PANTHER" id="PTHR12526">
    <property type="entry name" value="GLYCOSYLTRANSFERASE"/>
    <property type="match status" value="1"/>
</dbReference>
<dbReference type="GO" id="GO:0016757">
    <property type="term" value="F:glycosyltransferase activity"/>
    <property type="evidence" value="ECO:0007669"/>
    <property type="project" value="InterPro"/>
</dbReference>
<dbReference type="Proteomes" id="UP000215509">
    <property type="component" value="Unassembled WGS sequence"/>
</dbReference>
<feature type="domain" description="Glycosyl transferase family 1" evidence="1">
    <location>
        <begin position="165"/>
        <end position="330"/>
    </location>
</feature>
<dbReference type="EMBL" id="NMQW01000046">
    <property type="protein sequence ID" value="OXM83486.1"/>
    <property type="molecule type" value="Genomic_DNA"/>
</dbReference>
<gene>
    <name evidence="2" type="ORF">CF651_25535</name>
</gene>
<reference evidence="2 3" key="1">
    <citation type="submission" date="2017-07" db="EMBL/GenBank/DDBJ databases">
        <title>Genome sequencing and assembly of Paenibacillus rigui.</title>
        <authorList>
            <person name="Mayilraj S."/>
        </authorList>
    </citation>
    <scope>NUCLEOTIDE SEQUENCE [LARGE SCALE GENOMIC DNA]</scope>
    <source>
        <strain evidence="2 3">JCM 16352</strain>
    </source>
</reference>
<dbReference type="AlphaFoldDB" id="A0A229UJB4"/>
<keyword evidence="3" id="KW-1185">Reference proteome</keyword>
<dbReference type="RefSeq" id="WP_094017703.1">
    <property type="nucleotide sequence ID" value="NZ_NMQW01000046.1"/>
</dbReference>
<organism evidence="2 3">
    <name type="scientific">Paenibacillus rigui</name>
    <dbReference type="NCBI Taxonomy" id="554312"/>
    <lineage>
        <taxon>Bacteria</taxon>
        <taxon>Bacillati</taxon>
        <taxon>Bacillota</taxon>
        <taxon>Bacilli</taxon>
        <taxon>Bacillales</taxon>
        <taxon>Paenibacillaceae</taxon>
        <taxon>Paenibacillus</taxon>
    </lineage>
</organism>
<evidence type="ECO:0000259" key="1">
    <source>
        <dbReference type="Pfam" id="PF00534"/>
    </source>
</evidence>
<comment type="caution">
    <text evidence="2">The sequence shown here is derived from an EMBL/GenBank/DDBJ whole genome shotgun (WGS) entry which is preliminary data.</text>
</comment>
<dbReference type="SUPFAM" id="SSF53756">
    <property type="entry name" value="UDP-Glycosyltransferase/glycogen phosphorylase"/>
    <property type="match status" value="1"/>
</dbReference>
<dbReference type="Pfam" id="PF00534">
    <property type="entry name" value="Glycos_transf_1"/>
    <property type="match status" value="1"/>
</dbReference>
<name>A0A229UJB4_9BACL</name>